<keyword evidence="3" id="KW-1185">Reference proteome</keyword>
<dbReference type="SUPFAM" id="SSF54909">
    <property type="entry name" value="Dimeric alpha+beta barrel"/>
    <property type="match status" value="1"/>
</dbReference>
<dbReference type="PROSITE" id="PS51725">
    <property type="entry name" value="ABM"/>
    <property type="match status" value="1"/>
</dbReference>
<organism evidence="2 3">
    <name type="scientific">Zunongwangia mangrovi</name>
    <dbReference type="NCBI Taxonomy" id="1334022"/>
    <lineage>
        <taxon>Bacteria</taxon>
        <taxon>Pseudomonadati</taxon>
        <taxon>Bacteroidota</taxon>
        <taxon>Flavobacteriia</taxon>
        <taxon>Flavobacteriales</taxon>
        <taxon>Flavobacteriaceae</taxon>
        <taxon>Zunongwangia</taxon>
    </lineage>
</organism>
<name>A0A1I1EZR7_9FLAO</name>
<dbReference type="GO" id="GO:0004497">
    <property type="term" value="F:monooxygenase activity"/>
    <property type="evidence" value="ECO:0007669"/>
    <property type="project" value="UniProtKB-KW"/>
</dbReference>
<gene>
    <name evidence="2" type="ORF">SAMN04487907_1011211</name>
</gene>
<dbReference type="PROSITE" id="PS51257">
    <property type="entry name" value="PROKAR_LIPOPROTEIN"/>
    <property type="match status" value="1"/>
</dbReference>
<evidence type="ECO:0000313" key="3">
    <source>
        <dbReference type="Proteomes" id="UP000199438"/>
    </source>
</evidence>
<dbReference type="PANTHER" id="PTHR33336:SF3">
    <property type="entry name" value="ABM DOMAIN-CONTAINING PROTEIN"/>
    <property type="match status" value="1"/>
</dbReference>
<dbReference type="InterPro" id="IPR011008">
    <property type="entry name" value="Dimeric_a/b-barrel"/>
</dbReference>
<dbReference type="InterPro" id="IPR050744">
    <property type="entry name" value="AI-2_Isomerase_LsrG"/>
</dbReference>
<dbReference type="AlphaFoldDB" id="A0A1I1EZR7"/>
<reference evidence="3" key="1">
    <citation type="submission" date="2016-10" db="EMBL/GenBank/DDBJ databases">
        <authorList>
            <person name="Varghese N."/>
            <person name="Submissions S."/>
        </authorList>
    </citation>
    <scope>NUCLEOTIDE SEQUENCE [LARGE SCALE GENOMIC DNA]</scope>
    <source>
        <strain evidence="3">DSM 24499</strain>
    </source>
</reference>
<protein>
    <submittedName>
        <fullName evidence="2">Quinol monooxygenase YgiN</fullName>
    </submittedName>
</protein>
<dbReference type="RefSeq" id="WP_175486989.1">
    <property type="nucleotide sequence ID" value="NZ_FOKV01000001.1"/>
</dbReference>
<keyword evidence="2" id="KW-0560">Oxidoreductase</keyword>
<evidence type="ECO:0000313" key="2">
    <source>
        <dbReference type="EMBL" id="SFB92689.1"/>
    </source>
</evidence>
<dbReference type="Proteomes" id="UP000199438">
    <property type="component" value="Unassembled WGS sequence"/>
</dbReference>
<keyword evidence="2" id="KW-0503">Monooxygenase</keyword>
<accession>A0A1I1EZR7</accession>
<dbReference type="PANTHER" id="PTHR33336">
    <property type="entry name" value="QUINOL MONOOXYGENASE YGIN-RELATED"/>
    <property type="match status" value="1"/>
</dbReference>
<evidence type="ECO:0000259" key="1">
    <source>
        <dbReference type="PROSITE" id="PS51725"/>
    </source>
</evidence>
<proteinExistence type="predicted"/>
<dbReference type="Gene3D" id="3.30.70.100">
    <property type="match status" value="1"/>
</dbReference>
<dbReference type="Pfam" id="PF03992">
    <property type="entry name" value="ABM"/>
    <property type="match status" value="1"/>
</dbReference>
<dbReference type="EMBL" id="FOKV01000001">
    <property type="protein sequence ID" value="SFB92689.1"/>
    <property type="molecule type" value="Genomic_DNA"/>
</dbReference>
<dbReference type="STRING" id="1334022.SAMN04487907_1011211"/>
<dbReference type="InterPro" id="IPR007138">
    <property type="entry name" value="ABM_dom"/>
</dbReference>
<sequence>MRSKTTIISRVFFFLLFFVLFSCGKKDKNTTIDSDKLIIRIAEIEIDLDFQQDYLDLLQEEAEASVRLEDGVIAIYPMFQQERPEIIQILEVYKNETAYKSHLETPHFKKYKTNSAEMVKSLKLIDMNAIDQKSMSKIFSKLDGF</sequence>
<feature type="domain" description="ABM" evidence="1">
    <location>
        <begin position="38"/>
        <end position="128"/>
    </location>
</feature>